<feature type="region of interest" description="Disordered" evidence="1">
    <location>
        <begin position="1"/>
        <end position="46"/>
    </location>
</feature>
<accession>A0A8R7QWS6</accession>
<dbReference type="Gramene" id="TuG1812G0600003570.01.T01">
    <property type="protein sequence ID" value="TuG1812G0600003570.01.T01"/>
    <property type="gene ID" value="TuG1812G0600003570.01"/>
</dbReference>
<dbReference type="AlphaFoldDB" id="A0A8R7QWS6"/>
<organism evidence="2 3">
    <name type="scientific">Triticum urartu</name>
    <name type="common">Red wild einkorn</name>
    <name type="synonym">Crithodium urartu</name>
    <dbReference type="NCBI Taxonomy" id="4572"/>
    <lineage>
        <taxon>Eukaryota</taxon>
        <taxon>Viridiplantae</taxon>
        <taxon>Streptophyta</taxon>
        <taxon>Embryophyta</taxon>
        <taxon>Tracheophyta</taxon>
        <taxon>Spermatophyta</taxon>
        <taxon>Magnoliopsida</taxon>
        <taxon>Liliopsida</taxon>
        <taxon>Poales</taxon>
        <taxon>Poaceae</taxon>
        <taxon>BOP clade</taxon>
        <taxon>Pooideae</taxon>
        <taxon>Triticodae</taxon>
        <taxon>Triticeae</taxon>
        <taxon>Triticinae</taxon>
        <taxon>Triticum</taxon>
    </lineage>
</organism>
<reference evidence="3" key="1">
    <citation type="journal article" date="2013" name="Nature">
        <title>Draft genome of the wheat A-genome progenitor Triticum urartu.</title>
        <authorList>
            <person name="Ling H.Q."/>
            <person name="Zhao S."/>
            <person name="Liu D."/>
            <person name="Wang J."/>
            <person name="Sun H."/>
            <person name="Zhang C."/>
            <person name="Fan H."/>
            <person name="Li D."/>
            <person name="Dong L."/>
            <person name="Tao Y."/>
            <person name="Gao C."/>
            <person name="Wu H."/>
            <person name="Li Y."/>
            <person name="Cui Y."/>
            <person name="Guo X."/>
            <person name="Zheng S."/>
            <person name="Wang B."/>
            <person name="Yu K."/>
            <person name="Liang Q."/>
            <person name="Yang W."/>
            <person name="Lou X."/>
            <person name="Chen J."/>
            <person name="Feng M."/>
            <person name="Jian J."/>
            <person name="Zhang X."/>
            <person name="Luo G."/>
            <person name="Jiang Y."/>
            <person name="Liu J."/>
            <person name="Wang Z."/>
            <person name="Sha Y."/>
            <person name="Zhang B."/>
            <person name="Wu H."/>
            <person name="Tang D."/>
            <person name="Shen Q."/>
            <person name="Xue P."/>
            <person name="Zou S."/>
            <person name="Wang X."/>
            <person name="Liu X."/>
            <person name="Wang F."/>
            <person name="Yang Y."/>
            <person name="An X."/>
            <person name="Dong Z."/>
            <person name="Zhang K."/>
            <person name="Zhang X."/>
            <person name="Luo M.C."/>
            <person name="Dvorak J."/>
            <person name="Tong Y."/>
            <person name="Wang J."/>
            <person name="Yang H."/>
            <person name="Li Z."/>
            <person name="Wang D."/>
            <person name="Zhang A."/>
            <person name="Wang J."/>
        </authorList>
    </citation>
    <scope>NUCLEOTIDE SEQUENCE</scope>
    <source>
        <strain evidence="3">cv. G1812</strain>
    </source>
</reference>
<evidence type="ECO:0000313" key="3">
    <source>
        <dbReference type="Proteomes" id="UP000015106"/>
    </source>
</evidence>
<proteinExistence type="predicted"/>
<feature type="compositionally biased region" description="Basic and acidic residues" evidence="1">
    <location>
        <begin position="10"/>
        <end position="31"/>
    </location>
</feature>
<dbReference type="EnsemblPlants" id="TuG1812G0600003570.01.T01">
    <property type="protein sequence ID" value="TuG1812G0600003570.01.T01"/>
    <property type="gene ID" value="TuG1812G0600003570.01"/>
</dbReference>
<name>A0A8R7QWS6_TRIUA</name>
<dbReference type="Proteomes" id="UP000015106">
    <property type="component" value="Chromosome 6"/>
</dbReference>
<protein>
    <submittedName>
        <fullName evidence="2">Uncharacterized protein</fullName>
    </submittedName>
</protein>
<evidence type="ECO:0000256" key="1">
    <source>
        <dbReference type="SAM" id="MobiDB-lite"/>
    </source>
</evidence>
<reference evidence="2" key="2">
    <citation type="submission" date="2018-03" db="EMBL/GenBank/DDBJ databases">
        <title>The Triticum urartu genome reveals the dynamic nature of wheat genome evolution.</title>
        <authorList>
            <person name="Ling H."/>
            <person name="Ma B."/>
            <person name="Shi X."/>
            <person name="Liu H."/>
            <person name="Dong L."/>
            <person name="Sun H."/>
            <person name="Cao Y."/>
            <person name="Gao Q."/>
            <person name="Zheng S."/>
            <person name="Li Y."/>
            <person name="Yu Y."/>
            <person name="Du H."/>
            <person name="Qi M."/>
            <person name="Li Y."/>
            <person name="Yu H."/>
            <person name="Cui Y."/>
            <person name="Wang N."/>
            <person name="Chen C."/>
            <person name="Wu H."/>
            <person name="Zhao Y."/>
            <person name="Zhang J."/>
            <person name="Li Y."/>
            <person name="Zhou W."/>
            <person name="Zhang B."/>
            <person name="Hu W."/>
            <person name="Eijk M."/>
            <person name="Tang J."/>
            <person name="Witsenboer H."/>
            <person name="Zhao S."/>
            <person name="Li Z."/>
            <person name="Zhang A."/>
            <person name="Wang D."/>
            <person name="Liang C."/>
        </authorList>
    </citation>
    <scope>NUCLEOTIDE SEQUENCE [LARGE SCALE GENOMIC DNA]</scope>
    <source>
        <strain evidence="2">cv. G1812</strain>
    </source>
</reference>
<sequence length="123" mass="14613">MQREKRKRGHEATPRETRIIQREKRKRDQEASRGPLLSSAISRQTRMRERLRERMAQFKEATDRCKKEFEERFGGPPDQPVSSGVLKRSHLVPQMSFAVICWLPRLSRLLYMMVTSCYLHARV</sequence>
<reference evidence="2" key="3">
    <citation type="submission" date="2022-06" db="UniProtKB">
        <authorList>
            <consortium name="EnsemblPlants"/>
        </authorList>
    </citation>
    <scope>IDENTIFICATION</scope>
</reference>
<evidence type="ECO:0000313" key="2">
    <source>
        <dbReference type="EnsemblPlants" id="TuG1812G0600003570.01.T01"/>
    </source>
</evidence>
<keyword evidence="3" id="KW-1185">Reference proteome</keyword>